<feature type="non-terminal residue" evidence="5">
    <location>
        <position position="1"/>
    </location>
</feature>
<keyword evidence="1" id="KW-0547">Nucleotide-binding</keyword>
<keyword evidence="2" id="KW-0067">ATP-binding</keyword>
<dbReference type="InterPro" id="IPR017871">
    <property type="entry name" value="ABC_transporter-like_CS"/>
</dbReference>
<organism evidence="5 6">
    <name type="scientific">Astrephomene gubernaculifera</name>
    <dbReference type="NCBI Taxonomy" id="47775"/>
    <lineage>
        <taxon>Eukaryota</taxon>
        <taxon>Viridiplantae</taxon>
        <taxon>Chlorophyta</taxon>
        <taxon>core chlorophytes</taxon>
        <taxon>Chlorophyceae</taxon>
        <taxon>CS clade</taxon>
        <taxon>Chlamydomonadales</taxon>
        <taxon>Astrephomenaceae</taxon>
        <taxon>Astrephomene</taxon>
    </lineage>
</organism>
<dbReference type="Proteomes" id="UP001054857">
    <property type="component" value="Unassembled WGS sequence"/>
</dbReference>
<feature type="region of interest" description="Disordered" evidence="3">
    <location>
        <begin position="330"/>
        <end position="376"/>
    </location>
</feature>
<proteinExistence type="predicted"/>
<dbReference type="PROSITE" id="PS50893">
    <property type="entry name" value="ABC_TRANSPORTER_2"/>
    <property type="match status" value="1"/>
</dbReference>
<dbReference type="AlphaFoldDB" id="A0AAD3HQM9"/>
<sequence>MPLLEVRGLRRDIADRSVLTNVSFSLEHGEILFVRGPSGVGKSLLLRAIAGLDHLEGGSLLLQGSSPAQLGYPAWRTAVSYVPQSRASSLRGTPAELYFSAQRFSAQRGRPRGDLPALVHALGLEQAVLNQQWGELSGGQAQRLCVAISVALGPHVLLLDEPTSACDPAAVLRMERVLSGCGAALVWVTHDPDQPARVGGRVLELPLGNILPAAAAAAVAAAAVPQLGLGGDLGLGMGMGRMLGAAMTGELARQGQHGQQGQQLHGQGPRHDNSSGALLMPLEFGNEEVEVEGGGGGGGSFVGGAVQHGGKATAAAAGAAELLSYVDGDGDGGESDADGAAASASGEERYLYGDSTRAAGARMREVPTPAAQAEGV</sequence>
<dbReference type="PANTHER" id="PTHR43119">
    <property type="entry name" value="ABC TRANSPORT PROTEIN ATP-BINDING COMPONENT-RELATED"/>
    <property type="match status" value="1"/>
</dbReference>
<name>A0AAD3HQM9_9CHLO</name>
<keyword evidence="6" id="KW-1185">Reference proteome</keyword>
<dbReference type="InterPro" id="IPR003439">
    <property type="entry name" value="ABC_transporter-like_ATP-bd"/>
</dbReference>
<evidence type="ECO:0000256" key="2">
    <source>
        <dbReference type="ARBA" id="ARBA00022840"/>
    </source>
</evidence>
<dbReference type="PANTHER" id="PTHR43119:SF1">
    <property type="entry name" value="ABC TRANSPORTER DOMAIN-CONTAINING PROTEIN"/>
    <property type="match status" value="1"/>
</dbReference>
<dbReference type="Gene3D" id="3.40.50.300">
    <property type="entry name" value="P-loop containing nucleotide triphosphate hydrolases"/>
    <property type="match status" value="1"/>
</dbReference>
<evidence type="ECO:0000256" key="3">
    <source>
        <dbReference type="SAM" id="MobiDB-lite"/>
    </source>
</evidence>
<evidence type="ECO:0000256" key="1">
    <source>
        <dbReference type="ARBA" id="ARBA00022741"/>
    </source>
</evidence>
<dbReference type="PROSITE" id="PS00211">
    <property type="entry name" value="ABC_TRANSPORTER_1"/>
    <property type="match status" value="1"/>
</dbReference>
<dbReference type="Pfam" id="PF00005">
    <property type="entry name" value="ABC_tran"/>
    <property type="match status" value="1"/>
</dbReference>
<protein>
    <recommendedName>
        <fullName evidence="4">ABC transporter domain-containing protein</fullName>
    </recommendedName>
</protein>
<dbReference type="InterPro" id="IPR027417">
    <property type="entry name" value="P-loop_NTPase"/>
</dbReference>
<dbReference type="GO" id="GO:0016887">
    <property type="term" value="F:ATP hydrolysis activity"/>
    <property type="evidence" value="ECO:0007669"/>
    <property type="project" value="InterPro"/>
</dbReference>
<accession>A0AAD3HQM9</accession>
<feature type="compositionally biased region" description="Low complexity" evidence="3">
    <location>
        <begin position="254"/>
        <end position="267"/>
    </location>
</feature>
<comment type="caution">
    <text evidence="5">The sequence shown here is derived from an EMBL/GenBank/DDBJ whole genome shotgun (WGS) entry which is preliminary data.</text>
</comment>
<dbReference type="EMBL" id="BMAR01000027">
    <property type="protein sequence ID" value="GFR49070.1"/>
    <property type="molecule type" value="Genomic_DNA"/>
</dbReference>
<dbReference type="SMART" id="SM00382">
    <property type="entry name" value="AAA"/>
    <property type="match status" value="1"/>
</dbReference>
<feature type="region of interest" description="Disordered" evidence="3">
    <location>
        <begin position="250"/>
        <end position="278"/>
    </location>
</feature>
<feature type="domain" description="ABC transporter" evidence="4">
    <location>
        <begin position="4"/>
        <end position="232"/>
    </location>
</feature>
<evidence type="ECO:0000313" key="5">
    <source>
        <dbReference type="EMBL" id="GFR49070.1"/>
    </source>
</evidence>
<dbReference type="GO" id="GO:0005524">
    <property type="term" value="F:ATP binding"/>
    <property type="evidence" value="ECO:0007669"/>
    <property type="project" value="UniProtKB-KW"/>
</dbReference>
<dbReference type="InterPro" id="IPR003593">
    <property type="entry name" value="AAA+_ATPase"/>
</dbReference>
<reference evidence="5 6" key="1">
    <citation type="journal article" date="2021" name="Sci. Rep.">
        <title>Genome sequencing of the multicellular alga Astrephomene provides insights into convergent evolution of germ-soma differentiation.</title>
        <authorList>
            <person name="Yamashita S."/>
            <person name="Yamamoto K."/>
            <person name="Matsuzaki R."/>
            <person name="Suzuki S."/>
            <person name="Yamaguchi H."/>
            <person name="Hirooka S."/>
            <person name="Minakuchi Y."/>
            <person name="Miyagishima S."/>
            <person name="Kawachi M."/>
            <person name="Toyoda A."/>
            <person name="Nozaki H."/>
        </authorList>
    </citation>
    <scope>NUCLEOTIDE SEQUENCE [LARGE SCALE GENOMIC DNA]</scope>
    <source>
        <strain evidence="5 6">NIES-4017</strain>
    </source>
</reference>
<dbReference type="SUPFAM" id="SSF52540">
    <property type="entry name" value="P-loop containing nucleoside triphosphate hydrolases"/>
    <property type="match status" value="1"/>
</dbReference>
<evidence type="ECO:0000313" key="6">
    <source>
        <dbReference type="Proteomes" id="UP001054857"/>
    </source>
</evidence>
<gene>
    <name evidence="5" type="ORF">Agub_g11097</name>
</gene>
<evidence type="ECO:0000259" key="4">
    <source>
        <dbReference type="PROSITE" id="PS50893"/>
    </source>
</evidence>